<evidence type="ECO:0000256" key="7">
    <source>
        <dbReference type="ARBA" id="ARBA00022729"/>
    </source>
</evidence>
<reference evidence="21" key="1">
    <citation type="submission" date="2025-08" db="UniProtKB">
        <authorList>
            <consortium name="RefSeq"/>
        </authorList>
    </citation>
    <scope>IDENTIFICATION</scope>
    <source>
        <tissue evidence="21">Seedling</tissue>
    </source>
</reference>
<keyword evidence="8" id="KW-0677">Repeat</keyword>
<keyword evidence="7 18" id="KW-0732">Signal</keyword>
<name>A0ABM4AB18_ZIZJJ</name>
<feature type="signal peptide" evidence="18">
    <location>
        <begin position="1"/>
        <end position="23"/>
    </location>
</feature>
<dbReference type="Proteomes" id="UP001652623">
    <property type="component" value="Chromosome 6"/>
</dbReference>
<keyword evidence="4" id="KW-0433">Leucine-rich repeat</keyword>
<dbReference type="SUPFAM" id="SSF56112">
    <property type="entry name" value="Protein kinase-like (PK-like)"/>
    <property type="match status" value="1"/>
</dbReference>
<feature type="domain" description="Protein kinase" evidence="19">
    <location>
        <begin position="579"/>
        <end position="850"/>
    </location>
</feature>
<dbReference type="Gene3D" id="1.10.510.10">
    <property type="entry name" value="Transferase(Phosphotransferase) domain 1"/>
    <property type="match status" value="1"/>
</dbReference>
<gene>
    <name evidence="21" type="primary">LOC125418857</name>
</gene>
<evidence type="ECO:0000256" key="9">
    <source>
        <dbReference type="ARBA" id="ARBA00022741"/>
    </source>
</evidence>
<keyword evidence="6 17" id="KW-0812">Transmembrane</keyword>
<keyword evidence="11 16" id="KW-0067">ATP-binding</keyword>
<keyword evidence="13 17" id="KW-0472">Membrane</keyword>
<feature type="transmembrane region" description="Helical" evidence="17">
    <location>
        <begin position="515"/>
        <end position="539"/>
    </location>
</feature>
<evidence type="ECO:0000256" key="3">
    <source>
        <dbReference type="ARBA" id="ARBA00022527"/>
    </source>
</evidence>
<evidence type="ECO:0000256" key="4">
    <source>
        <dbReference type="ARBA" id="ARBA00022614"/>
    </source>
</evidence>
<comment type="catalytic activity">
    <reaction evidence="15">
        <text>L-seryl-[protein] + ATP = O-phospho-L-seryl-[protein] + ADP + H(+)</text>
        <dbReference type="Rhea" id="RHEA:17989"/>
        <dbReference type="Rhea" id="RHEA-COMP:9863"/>
        <dbReference type="Rhea" id="RHEA-COMP:11604"/>
        <dbReference type="ChEBI" id="CHEBI:15378"/>
        <dbReference type="ChEBI" id="CHEBI:29999"/>
        <dbReference type="ChEBI" id="CHEBI:30616"/>
        <dbReference type="ChEBI" id="CHEBI:83421"/>
        <dbReference type="ChEBI" id="CHEBI:456216"/>
        <dbReference type="EC" id="2.7.11.1"/>
    </reaction>
</comment>
<organism evidence="20 21">
    <name type="scientific">Ziziphus jujuba</name>
    <name type="common">Chinese jujube</name>
    <name type="synonym">Ziziphus sativa</name>
    <dbReference type="NCBI Taxonomy" id="326968"/>
    <lineage>
        <taxon>Eukaryota</taxon>
        <taxon>Viridiplantae</taxon>
        <taxon>Streptophyta</taxon>
        <taxon>Embryophyta</taxon>
        <taxon>Tracheophyta</taxon>
        <taxon>Spermatophyta</taxon>
        <taxon>Magnoliopsida</taxon>
        <taxon>eudicotyledons</taxon>
        <taxon>Gunneridae</taxon>
        <taxon>Pentapetalae</taxon>
        <taxon>rosids</taxon>
        <taxon>fabids</taxon>
        <taxon>Rosales</taxon>
        <taxon>Rhamnaceae</taxon>
        <taxon>Paliureae</taxon>
        <taxon>Ziziphus</taxon>
    </lineage>
</organism>
<keyword evidence="5" id="KW-0808">Transferase</keyword>
<dbReference type="SUPFAM" id="SSF52058">
    <property type="entry name" value="L domain-like"/>
    <property type="match status" value="1"/>
</dbReference>
<evidence type="ECO:0000256" key="2">
    <source>
        <dbReference type="ARBA" id="ARBA00012513"/>
    </source>
</evidence>
<dbReference type="InterPro" id="IPR011009">
    <property type="entry name" value="Kinase-like_dom_sf"/>
</dbReference>
<dbReference type="GeneID" id="125418857"/>
<dbReference type="Pfam" id="PF00560">
    <property type="entry name" value="LRR_1"/>
    <property type="match status" value="2"/>
</dbReference>
<dbReference type="PANTHER" id="PTHR45631:SF202">
    <property type="entry name" value="SENESCENCE-INDUCED RECEPTOR-LIKE SERINE_THREONINE-PROTEIN KINASE"/>
    <property type="match status" value="1"/>
</dbReference>
<dbReference type="PANTHER" id="PTHR45631">
    <property type="entry name" value="OS07G0107800 PROTEIN-RELATED"/>
    <property type="match status" value="1"/>
</dbReference>
<comment type="subcellular location">
    <subcellularLocation>
        <location evidence="1">Membrane</location>
        <topology evidence="1">Single-pass membrane protein</topology>
    </subcellularLocation>
</comment>
<dbReference type="PRINTS" id="PR00019">
    <property type="entry name" value="LEURICHRPT"/>
</dbReference>
<accession>A0ABM4AB18</accession>
<dbReference type="InterPro" id="IPR017441">
    <property type="entry name" value="Protein_kinase_ATP_BS"/>
</dbReference>
<sequence>MEMLKYLLFAYFCGLSLNALVHAQAQSGFISIDCGIAENTSYTDKTTGLYYISDSSFIETGVSKSISLQYNSDTREQQFWNVRSFPDGIKNCYTLKPAQGRGNRYLIRASFMYGNYDSKDTIPAFDLYLGANKWDSVKLDNASSITVMEIMHIPSSNYVFVCLLNTGYGTPFISALELRHLTNNTYRTPSESLVLYRRLDMGTITNKSIRYKDDAFDRIWRPYHFLFGETLSTLLAIDSGAQNIYQLPSVVMQTAATPKNASSNLEFYMRPSNPTAQYYVYMHFAEVEKLEANQSREFNIYQNDEYWNGPITLDYLHSTTIFSTSPVSGDRIDYSIRKTETSTHPPILSALEVYIVHDLSESQTDDQDVDLIINVKKKYGVKRNWQGDPCAPKAYIWEGLNCSYGQESHDPVRIISLNLSSGGLTGDIASYISDLTMIESLDLSNNSLTGSVPDFLSKLQYLKFLDLSANNLTGSIPIELLERSTSGSLQLSVSGNPELCSSSSCKNNKNKNNKFVVPLIASMATLFVLLIALAILWTLKRRKGAVGVNTNKTKGIRKFGSLQLANHQFTYSEILDMTNNFERVIGRGGFGTVYHGYLNNIQVAVKMLSESSSQGYKEFQAEVKLLMRVHHRNLTSLVGYCKEDSYLGLIYEYMANGNLQRHLSDKNAYTLSWEDRMRIAVDAAQGLEYLHNGCKPPIIHRDIKTTNILLNEKLQAKLADFGLSRAFSFESGTHLSTAVAGTLGYLDPEYYMSNWLHEKSDVYSFGVALLEIITSRPVLVQTDDKPHISQWVSFMVETGEIKNIIDPRLRDNFNISSAWKAVEIASACVRRKSIERPTMNQVVMELKECLALEIAPRKDGHDTNNSIMNLNVDTHLTPFAR</sequence>
<dbReference type="PROSITE" id="PS00108">
    <property type="entry name" value="PROTEIN_KINASE_ST"/>
    <property type="match status" value="1"/>
</dbReference>
<evidence type="ECO:0000256" key="17">
    <source>
        <dbReference type="SAM" id="Phobius"/>
    </source>
</evidence>
<keyword evidence="10" id="KW-0418">Kinase</keyword>
<feature type="binding site" evidence="16">
    <location>
        <position position="606"/>
    </location>
    <ligand>
        <name>ATP</name>
        <dbReference type="ChEBI" id="CHEBI:30616"/>
    </ligand>
</feature>
<dbReference type="Pfam" id="PF07714">
    <property type="entry name" value="PK_Tyr_Ser-Thr"/>
    <property type="match status" value="1"/>
</dbReference>
<dbReference type="PROSITE" id="PS50011">
    <property type="entry name" value="PROTEIN_KINASE_DOM"/>
    <property type="match status" value="1"/>
</dbReference>
<proteinExistence type="predicted"/>
<dbReference type="InterPro" id="IPR000719">
    <property type="entry name" value="Prot_kinase_dom"/>
</dbReference>
<dbReference type="PROSITE" id="PS00107">
    <property type="entry name" value="PROTEIN_KINASE_ATP"/>
    <property type="match status" value="1"/>
</dbReference>
<protein>
    <recommendedName>
        <fullName evidence="2">non-specific serine/threonine protein kinase</fullName>
        <ecNumber evidence="2">2.7.11.1</ecNumber>
    </recommendedName>
</protein>
<keyword evidence="9 16" id="KW-0547">Nucleotide-binding</keyword>
<feature type="chain" id="PRO_5047315822" description="non-specific serine/threonine protein kinase" evidence="18">
    <location>
        <begin position="24"/>
        <end position="881"/>
    </location>
</feature>
<keyword evidence="12 17" id="KW-1133">Transmembrane helix</keyword>
<dbReference type="InterPro" id="IPR024788">
    <property type="entry name" value="Malectin-like_Carb-bd_dom"/>
</dbReference>
<dbReference type="Gene3D" id="3.80.10.10">
    <property type="entry name" value="Ribonuclease Inhibitor"/>
    <property type="match status" value="1"/>
</dbReference>
<keyword evidence="3" id="KW-0723">Serine/threonine-protein kinase</keyword>
<dbReference type="EC" id="2.7.11.1" evidence="2"/>
<evidence type="ECO:0000256" key="16">
    <source>
        <dbReference type="PROSITE-ProRule" id="PRU10141"/>
    </source>
</evidence>
<evidence type="ECO:0000256" key="15">
    <source>
        <dbReference type="ARBA" id="ARBA00048679"/>
    </source>
</evidence>
<dbReference type="Pfam" id="PF12819">
    <property type="entry name" value="Malectin_like"/>
    <property type="match status" value="1"/>
</dbReference>
<dbReference type="InterPro" id="IPR001245">
    <property type="entry name" value="Ser-Thr/Tyr_kinase_cat_dom"/>
</dbReference>
<dbReference type="SMART" id="SM00220">
    <property type="entry name" value="S_TKc"/>
    <property type="match status" value="1"/>
</dbReference>
<evidence type="ECO:0000256" key="8">
    <source>
        <dbReference type="ARBA" id="ARBA00022737"/>
    </source>
</evidence>
<evidence type="ECO:0000313" key="20">
    <source>
        <dbReference type="Proteomes" id="UP001652623"/>
    </source>
</evidence>
<evidence type="ECO:0000256" key="1">
    <source>
        <dbReference type="ARBA" id="ARBA00004167"/>
    </source>
</evidence>
<dbReference type="InterPro" id="IPR001611">
    <property type="entry name" value="Leu-rich_rpt"/>
</dbReference>
<evidence type="ECO:0000256" key="10">
    <source>
        <dbReference type="ARBA" id="ARBA00022777"/>
    </source>
</evidence>
<dbReference type="InterPro" id="IPR032675">
    <property type="entry name" value="LRR_dom_sf"/>
</dbReference>
<evidence type="ECO:0000256" key="6">
    <source>
        <dbReference type="ARBA" id="ARBA00022692"/>
    </source>
</evidence>
<evidence type="ECO:0000256" key="11">
    <source>
        <dbReference type="ARBA" id="ARBA00022840"/>
    </source>
</evidence>
<comment type="catalytic activity">
    <reaction evidence="14">
        <text>L-threonyl-[protein] + ATP = O-phospho-L-threonyl-[protein] + ADP + H(+)</text>
        <dbReference type="Rhea" id="RHEA:46608"/>
        <dbReference type="Rhea" id="RHEA-COMP:11060"/>
        <dbReference type="Rhea" id="RHEA-COMP:11605"/>
        <dbReference type="ChEBI" id="CHEBI:15378"/>
        <dbReference type="ChEBI" id="CHEBI:30013"/>
        <dbReference type="ChEBI" id="CHEBI:30616"/>
        <dbReference type="ChEBI" id="CHEBI:61977"/>
        <dbReference type="ChEBI" id="CHEBI:456216"/>
        <dbReference type="EC" id="2.7.11.1"/>
    </reaction>
</comment>
<dbReference type="Gene3D" id="3.30.200.20">
    <property type="entry name" value="Phosphorylase Kinase, domain 1"/>
    <property type="match status" value="1"/>
</dbReference>
<evidence type="ECO:0000256" key="18">
    <source>
        <dbReference type="SAM" id="SignalP"/>
    </source>
</evidence>
<evidence type="ECO:0000256" key="14">
    <source>
        <dbReference type="ARBA" id="ARBA00047899"/>
    </source>
</evidence>
<evidence type="ECO:0000256" key="12">
    <source>
        <dbReference type="ARBA" id="ARBA00022989"/>
    </source>
</evidence>
<dbReference type="RefSeq" id="XP_060673910.1">
    <property type="nucleotide sequence ID" value="XM_060817927.1"/>
</dbReference>
<keyword evidence="20" id="KW-1185">Reference proteome</keyword>
<evidence type="ECO:0000313" key="21">
    <source>
        <dbReference type="RefSeq" id="XP_060673910.1"/>
    </source>
</evidence>
<evidence type="ECO:0000256" key="5">
    <source>
        <dbReference type="ARBA" id="ARBA00022679"/>
    </source>
</evidence>
<evidence type="ECO:0000256" key="13">
    <source>
        <dbReference type="ARBA" id="ARBA00023136"/>
    </source>
</evidence>
<dbReference type="InterPro" id="IPR008271">
    <property type="entry name" value="Ser/Thr_kinase_AS"/>
</dbReference>
<evidence type="ECO:0000259" key="19">
    <source>
        <dbReference type="PROSITE" id="PS50011"/>
    </source>
</evidence>
<dbReference type="CDD" id="cd14066">
    <property type="entry name" value="STKc_IRAK"/>
    <property type="match status" value="1"/>
</dbReference>